<reference evidence="3 4" key="1">
    <citation type="submission" date="2020-03" db="EMBL/GenBank/DDBJ databases">
        <title>Whole genome shotgun sequence of Phytohabitans flavus NBRC 107702.</title>
        <authorList>
            <person name="Komaki H."/>
            <person name="Tamura T."/>
        </authorList>
    </citation>
    <scope>NUCLEOTIDE SEQUENCE [LARGE SCALE GENOMIC DNA]</scope>
    <source>
        <strain evidence="3 4">NBRC 107702</strain>
    </source>
</reference>
<reference evidence="3 4" key="2">
    <citation type="submission" date="2020-03" db="EMBL/GenBank/DDBJ databases">
        <authorList>
            <person name="Ichikawa N."/>
            <person name="Kimura A."/>
            <person name="Kitahashi Y."/>
            <person name="Uohara A."/>
        </authorList>
    </citation>
    <scope>NUCLEOTIDE SEQUENCE [LARGE SCALE GENOMIC DNA]</scope>
    <source>
        <strain evidence="3 4">NBRC 107702</strain>
    </source>
</reference>
<dbReference type="InterPro" id="IPR039422">
    <property type="entry name" value="MarR/SlyA-like"/>
</dbReference>
<evidence type="ECO:0000256" key="1">
    <source>
        <dbReference type="SAM" id="MobiDB-lite"/>
    </source>
</evidence>
<dbReference type="PANTHER" id="PTHR33164:SF57">
    <property type="entry name" value="MARR-FAMILY TRANSCRIPTIONAL REGULATOR"/>
    <property type="match status" value="1"/>
</dbReference>
<organism evidence="3 4">
    <name type="scientific">Phytohabitans flavus</name>
    <dbReference type="NCBI Taxonomy" id="1076124"/>
    <lineage>
        <taxon>Bacteria</taxon>
        <taxon>Bacillati</taxon>
        <taxon>Actinomycetota</taxon>
        <taxon>Actinomycetes</taxon>
        <taxon>Micromonosporales</taxon>
        <taxon>Micromonosporaceae</taxon>
    </lineage>
</organism>
<dbReference type="Pfam" id="PF01047">
    <property type="entry name" value="MarR"/>
    <property type="match status" value="1"/>
</dbReference>
<evidence type="ECO:0000259" key="2">
    <source>
        <dbReference type="PROSITE" id="PS50995"/>
    </source>
</evidence>
<name>A0A6F8Y6Z7_9ACTN</name>
<dbReference type="EMBL" id="AP022870">
    <property type="protein sequence ID" value="BCB81793.1"/>
    <property type="molecule type" value="Genomic_DNA"/>
</dbReference>
<dbReference type="GO" id="GO:0003700">
    <property type="term" value="F:DNA-binding transcription factor activity"/>
    <property type="evidence" value="ECO:0007669"/>
    <property type="project" value="InterPro"/>
</dbReference>
<keyword evidence="4" id="KW-1185">Reference proteome</keyword>
<dbReference type="KEGG" id="pfla:Pflav_082030"/>
<dbReference type="Proteomes" id="UP000502508">
    <property type="component" value="Chromosome"/>
</dbReference>
<feature type="domain" description="HTH marR-type" evidence="2">
    <location>
        <begin position="22"/>
        <end position="154"/>
    </location>
</feature>
<sequence>MVKQSGQARLPSRPAGVPADERHETANLLHSAAVRLLRVARTQDAGMDLDGPRASLLSVVVFAGPQPITRLAAIEQVSPPAITKLVAALEADGLAVRERSATDRRVVLVTATAAGKRLLERGRAARVRAVADVLAGASARDLATLRRAAQIIAARL</sequence>
<proteinExistence type="predicted"/>
<accession>A0A6F8Y6Z7</accession>
<dbReference type="SUPFAM" id="SSF46785">
    <property type="entry name" value="Winged helix' DNA-binding domain"/>
    <property type="match status" value="1"/>
</dbReference>
<protein>
    <recommendedName>
        <fullName evidence="2">HTH marR-type domain-containing protein</fullName>
    </recommendedName>
</protein>
<dbReference type="SMART" id="SM00347">
    <property type="entry name" value="HTH_MARR"/>
    <property type="match status" value="1"/>
</dbReference>
<dbReference type="RefSeq" id="WP_173041539.1">
    <property type="nucleotide sequence ID" value="NZ_AP022870.1"/>
</dbReference>
<dbReference type="Gene3D" id="1.10.10.10">
    <property type="entry name" value="Winged helix-like DNA-binding domain superfamily/Winged helix DNA-binding domain"/>
    <property type="match status" value="1"/>
</dbReference>
<feature type="region of interest" description="Disordered" evidence="1">
    <location>
        <begin position="1"/>
        <end position="20"/>
    </location>
</feature>
<dbReference type="InterPro" id="IPR036390">
    <property type="entry name" value="WH_DNA-bd_sf"/>
</dbReference>
<dbReference type="InterPro" id="IPR036388">
    <property type="entry name" value="WH-like_DNA-bd_sf"/>
</dbReference>
<dbReference type="PROSITE" id="PS50995">
    <property type="entry name" value="HTH_MARR_2"/>
    <property type="match status" value="1"/>
</dbReference>
<evidence type="ECO:0000313" key="3">
    <source>
        <dbReference type="EMBL" id="BCB81793.1"/>
    </source>
</evidence>
<dbReference type="InterPro" id="IPR000835">
    <property type="entry name" value="HTH_MarR-typ"/>
</dbReference>
<gene>
    <name evidence="3" type="ORF">Pflav_082030</name>
</gene>
<dbReference type="AlphaFoldDB" id="A0A6F8Y6Z7"/>
<dbReference type="PANTHER" id="PTHR33164">
    <property type="entry name" value="TRANSCRIPTIONAL REGULATOR, MARR FAMILY"/>
    <property type="match status" value="1"/>
</dbReference>
<evidence type="ECO:0000313" key="4">
    <source>
        <dbReference type="Proteomes" id="UP000502508"/>
    </source>
</evidence>
<dbReference type="GO" id="GO:0006950">
    <property type="term" value="P:response to stress"/>
    <property type="evidence" value="ECO:0007669"/>
    <property type="project" value="TreeGrafter"/>
</dbReference>